<dbReference type="AlphaFoldDB" id="A0A0E9RP36"/>
<organism evidence="1">
    <name type="scientific">Anguilla anguilla</name>
    <name type="common">European freshwater eel</name>
    <name type="synonym">Muraena anguilla</name>
    <dbReference type="NCBI Taxonomy" id="7936"/>
    <lineage>
        <taxon>Eukaryota</taxon>
        <taxon>Metazoa</taxon>
        <taxon>Chordata</taxon>
        <taxon>Craniata</taxon>
        <taxon>Vertebrata</taxon>
        <taxon>Euteleostomi</taxon>
        <taxon>Actinopterygii</taxon>
        <taxon>Neopterygii</taxon>
        <taxon>Teleostei</taxon>
        <taxon>Anguilliformes</taxon>
        <taxon>Anguillidae</taxon>
        <taxon>Anguilla</taxon>
    </lineage>
</organism>
<proteinExistence type="predicted"/>
<accession>A0A0E9RP36</accession>
<evidence type="ECO:0000313" key="1">
    <source>
        <dbReference type="EMBL" id="JAH30133.1"/>
    </source>
</evidence>
<sequence>MQENLVYCYTIVYCEVIQLY</sequence>
<name>A0A0E9RP36_ANGAN</name>
<dbReference type="EMBL" id="GBXM01078444">
    <property type="protein sequence ID" value="JAH30133.1"/>
    <property type="molecule type" value="Transcribed_RNA"/>
</dbReference>
<reference evidence="1" key="2">
    <citation type="journal article" date="2015" name="Fish Shellfish Immunol.">
        <title>Early steps in the European eel (Anguilla anguilla)-Vibrio vulnificus interaction in the gills: Role of the RtxA13 toxin.</title>
        <authorList>
            <person name="Callol A."/>
            <person name="Pajuelo D."/>
            <person name="Ebbesson L."/>
            <person name="Teles M."/>
            <person name="MacKenzie S."/>
            <person name="Amaro C."/>
        </authorList>
    </citation>
    <scope>NUCLEOTIDE SEQUENCE</scope>
</reference>
<reference evidence="1" key="1">
    <citation type="submission" date="2014-11" db="EMBL/GenBank/DDBJ databases">
        <authorList>
            <person name="Amaro Gonzalez C."/>
        </authorList>
    </citation>
    <scope>NUCLEOTIDE SEQUENCE</scope>
</reference>
<protein>
    <submittedName>
        <fullName evidence="1">Uncharacterized protein</fullName>
    </submittedName>
</protein>